<name>A0A2X0WHG9_9GAMM</name>
<dbReference type="InterPro" id="IPR025713">
    <property type="entry name" value="MotB-like_N_dom"/>
</dbReference>
<dbReference type="PROSITE" id="PS51123">
    <property type="entry name" value="OMPA_2"/>
    <property type="match status" value="1"/>
</dbReference>
<dbReference type="RefSeq" id="WP_181463175.1">
    <property type="nucleotide sequence ID" value="NZ_UAPV01000001.1"/>
</dbReference>
<accession>A0A2X0WHG9</accession>
<protein>
    <submittedName>
        <fullName evidence="11">Chemotaxis protein MotB</fullName>
    </submittedName>
</protein>
<dbReference type="Pfam" id="PF13677">
    <property type="entry name" value="MotB_plug"/>
    <property type="match status" value="1"/>
</dbReference>
<evidence type="ECO:0000256" key="8">
    <source>
        <dbReference type="SAM" id="MobiDB-lite"/>
    </source>
</evidence>
<keyword evidence="5 9" id="KW-1133">Transmembrane helix</keyword>
<dbReference type="PANTHER" id="PTHR30329:SF20">
    <property type="entry name" value="EXPORTED PROTEIN"/>
    <property type="match status" value="1"/>
</dbReference>
<proteinExistence type="inferred from homology"/>
<feature type="compositionally biased region" description="Polar residues" evidence="8">
    <location>
        <begin position="114"/>
        <end position="138"/>
    </location>
</feature>
<evidence type="ECO:0000313" key="12">
    <source>
        <dbReference type="Proteomes" id="UP000250086"/>
    </source>
</evidence>
<evidence type="ECO:0000313" key="11">
    <source>
        <dbReference type="EMBL" id="SPT69867.1"/>
    </source>
</evidence>
<dbReference type="CDD" id="cd07185">
    <property type="entry name" value="OmpA_C-like"/>
    <property type="match status" value="1"/>
</dbReference>
<evidence type="ECO:0000256" key="7">
    <source>
        <dbReference type="PROSITE-ProRule" id="PRU00473"/>
    </source>
</evidence>
<sequence length="395" mass="42178">MKKQPEGHENHERWMVSYADFLTLLFAVFVVLYSFAMSKQSEAQSMVQGLIQSFNETGLISSTPGVIALPGPIAQNASTSAMEATQTSEQAVNAPVQGGGGVLDFGVTTIATETQTQVDQASSDSEDMNTSSETSTEGNLVVSEVTDPTSGREIKDFNTQEQPNNAQGIAGTSKGEDPDYLDDGGTGPTDAETLGEGVYGYPFDAIKESISDAIADSAAKNDIILEDDGRWLTINMSSGLLFAQGSASILSSSRPVLEEIGKALSSINNYVRVRGYTDNVFEDTGTFANNWDLSAGRALSVLNELSKNGIDPTRLALEGYGQYSPFYSNSTRAGRAQNNRVVIAISRYAVSGRKLDVIQGDSEQLRPTPEAVNAVSGSLEMNRNDKGVIELNFGQ</sequence>
<reference evidence="11 12" key="1">
    <citation type="submission" date="2018-06" db="EMBL/GenBank/DDBJ databases">
        <authorList>
            <consortium name="Pathogen Informatics"/>
            <person name="Doyle S."/>
        </authorList>
    </citation>
    <scope>NUCLEOTIDE SEQUENCE [LARGE SCALE GENOMIC DNA]</scope>
    <source>
        <strain evidence="11 12">NCTC13093</strain>
    </source>
</reference>
<evidence type="ECO:0000256" key="1">
    <source>
        <dbReference type="ARBA" id="ARBA00004162"/>
    </source>
</evidence>
<dbReference type="InterPro" id="IPR006665">
    <property type="entry name" value="OmpA-like"/>
</dbReference>
<gene>
    <name evidence="11" type="primary">motB</name>
    <name evidence="11" type="ORF">NCTC13093_01258</name>
</gene>
<dbReference type="InterPro" id="IPR050330">
    <property type="entry name" value="Bact_OuterMem_StrucFunc"/>
</dbReference>
<comment type="subcellular location">
    <subcellularLocation>
        <location evidence="1">Cell membrane</location>
        <topology evidence="1">Single-pass membrane protein</topology>
    </subcellularLocation>
</comment>
<feature type="domain" description="OmpA-like" evidence="10">
    <location>
        <begin position="229"/>
        <end position="349"/>
    </location>
</feature>
<keyword evidence="3" id="KW-1003">Cell membrane</keyword>
<feature type="transmembrane region" description="Helical" evidence="9">
    <location>
        <begin position="15"/>
        <end position="36"/>
    </location>
</feature>
<dbReference type="Gene3D" id="3.30.1330.60">
    <property type="entry name" value="OmpA-like domain"/>
    <property type="match status" value="1"/>
</dbReference>
<keyword evidence="4 9" id="KW-0812">Transmembrane</keyword>
<dbReference type="Proteomes" id="UP000250086">
    <property type="component" value="Unassembled WGS sequence"/>
</dbReference>
<evidence type="ECO:0000256" key="3">
    <source>
        <dbReference type="ARBA" id="ARBA00022475"/>
    </source>
</evidence>
<evidence type="ECO:0000259" key="10">
    <source>
        <dbReference type="PROSITE" id="PS51123"/>
    </source>
</evidence>
<dbReference type="InterPro" id="IPR036737">
    <property type="entry name" value="OmpA-like_sf"/>
</dbReference>
<comment type="similarity">
    <text evidence="2">Belongs to the MotB family.</text>
</comment>
<evidence type="ECO:0000256" key="6">
    <source>
        <dbReference type="ARBA" id="ARBA00023136"/>
    </source>
</evidence>
<feature type="region of interest" description="Disordered" evidence="8">
    <location>
        <begin position="114"/>
        <end position="196"/>
    </location>
</feature>
<evidence type="ECO:0000256" key="9">
    <source>
        <dbReference type="SAM" id="Phobius"/>
    </source>
</evidence>
<dbReference type="AlphaFoldDB" id="A0A2X0WHG9"/>
<evidence type="ECO:0000256" key="4">
    <source>
        <dbReference type="ARBA" id="ARBA00022692"/>
    </source>
</evidence>
<organism evidence="11 12">
    <name type="scientific">Anaerobiospirillum thomasii</name>
    <dbReference type="NCBI Taxonomy" id="179995"/>
    <lineage>
        <taxon>Bacteria</taxon>
        <taxon>Pseudomonadati</taxon>
        <taxon>Pseudomonadota</taxon>
        <taxon>Gammaproteobacteria</taxon>
        <taxon>Aeromonadales</taxon>
        <taxon>Succinivibrionaceae</taxon>
        <taxon>Anaerobiospirillum</taxon>
    </lineage>
</organism>
<evidence type="ECO:0000256" key="2">
    <source>
        <dbReference type="ARBA" id="ARBA00008914"/>
    </source>
</evidence>
<dbReference type="SUPFAM" id="SSF103088">
    <property type="entry name" value="OmpA-like"/>
    <property type="match status" value="1"/>
</dbReference>
<keyword evidence="12" id="KW-1185">Reference proteome</keyword>
<evidence type="ECO:0000256" key="5">
    <source>
        <dbReference type="ARBA" id="ARBA00022989"/>
    </source>
</evidence>
<dbReference type="EMBL" id="UAPV01000001">
    <property type="protein sequence ID" value="SPT69867.1"/>
    <property type="molecule type" value="Genomic_DNA"/>
</dbReference>
<dbReference type="Pfam" id="PF00691">
    <property type="entry name" value="OmpA"/>
    <property type="match status" value="1"/>
</dbReference>
<keyword evidence="6 7" id="KW-0472">Membrane</keyword>
<dbReference type="PANTHER" id="PTHR30329">
    <property type="entry name" value="STATOR ELEMENT OF FLAGELLAR MOTOR COMPLEX"/>
    <property type="match status" value="1"/>
</dbReference>
<dbReference type="GO" id="GO:0005886">
    <property type="term" value="C:plasma membrane"/>
    <property type="evidence" value="ECO:0007669"/>
    <property type="project" value="UniProtKB-SubCell"/>
</dbReference>